<dbReference type="NCBIfam" id="TIGR00443">
    <property type="entry name" value="hisZ_biosyn_reg"/>
    <property type="match status" value="1"/>
</dbReference>
<dbReference type="PANTHER" id="PTHR43707:SF6">
    <property type="entry name" value="ATP PHOSPHORIBOSYLTRANSFERASE REGULATORY SUBUNIT"/>
    <property type="match status" value="1"/>
</dbReference>
<evidence type="ECO:0000313" key="11">
    <source>
        <dbReference type="EMBL" id="MBC5681005.1"/>
    </source>
</evidence>
<comment type="subunit">
    <text evidence="9">Heteromultimer composed of HisG and HisZ subunits.</text>
</comment>
<dbReference type="InterPro" id="IPR004516">
    <property type="entry name" value="HisRS/HisZ"/>
</dbReference>
<organism evidence="11 12">
    <name type="scientific">Lachnospira hominis</name>
    <name type="common">ex Liu et al. 2021</name>
    <dbReference type="NCBI Taxonomy" id="2763051"/>
    <lineage>
        <taxon>Bacteria</taxon>
        <taxon>Bacillati</taxon>
        <taxon>Bacillota</taxon>
        <taxon>Clostridia</taxon>
        <taxon>Lachnospirales</taxon>
        <taxon>Lachnospiraceae</taxon>
        <taxon>Lachnospira</taxon>
    </lineage>
</organism>
<name>A0ABR7G0P2_9FIRM</name>
<reference evidence="11 12" key="1">
    <citation type="submission" date="2020-08" db="EMBL/GenBank/DDBJ databases">
        <title>Genome public.</title>
        <authorList>
            <person name="Liu C."/>
            <person name="Sun Q."/>
        </authorList>
    </citation>
    <scope>NUCLEOTIDE SEQUENCE [LARGE SCALE GENOMIC DNA]</scope>
    <source>
        <strain evidence="11 12">NSJ-43</strain>
    </source>
</reference>
<evidence type="ECO:0000256" key="1">
    <source>
        <dbReference type="ARBA" id="ARBA00004496"/>
    </source>
</evidence>
<comment type="subcellular location">
    <subcellularLocation>
        <location evidence="1 9">Cytoplasm</location>
    </subcellularLocation>
</comment>
<dbReference type="Pfam" id="PF13393">
    <property type="entry name" value="tRNA-synt_His"/>
    <property type="match status" value="1"/>
</dbReference>
<keyword evidence="12" id="KW-1185">Reference proteome</keyword>
<dbReference type="PANTHER" id="PTHR43707">
    <property type="entry name" value="HISTIDYL-TRNA SYNTHETASE"/>
    <property type="match status" value="1"/>
</dbReference>
<comment type="pathway">
    <text evidence="2 9">Amino-acid biosynthesis; L-histidine biosynthesis; L-histidine from 5-phospho-alpha-D-ribose 1-diphosphate: step 1/9.</text>
</comment>
<dbReference type="GO" id="GO:0016757">
    <property type="term" value="F:glycosyltransferase activity"/>
    <property type="evidence" value="ECO:0007669"/>
    <property type="project" value="UniProtKB-KW"/>
</dbReference>
<sequence length="435" mass="48147">MKRDLLHTPEGVRDIYNGECARKSVIQERLHDVCLKYGYNDIQTPTIEFFDVFSKERGSVPSNEMFKLFDRYGNTLVLRPDMTPSIVRTAAKYYADNLLPVKLCYAGNTFINVSKYYQGKLKENTMVGAELIGDSSIDADFEIISMVIDCMKNAGLTEFQVEIGNVSYFKGLLDEAGISGDDEENLVSLIQEKNFLGVEELLESLNIDKHIADVLLALPQLFGSVEVLEKAKALTDNKECLAAIDRLYALYNLCRITGADKYVSFDLGELSNHAYYTGIVFHAYTFGTGEPVIGGGRYDKLVGQFGREKAAIGFSITLDSLMAAITRQNIDIPVDINGTLLVYNSQNLSQAVSVADSLRKKGIRVCMTSCNSEKTKEQYVEYAADSQLANAVFLPDCTNADVSSAEFLGLTVQTTDVKDNCTKNITVEQLLGGKY</sequence>
<evidence type="ECO:0000256" key="3">
    <source>
        <dbReference type="ARBA" id="ARBA00005539"/>
    </source>
</evidence>
<comment type="caution">
    <text evidence="11">The sequence shown here is derived from an EMBL/GenBank/DDBJ whole genome shotgun (WGS) entry which is preliminary data.</text>
</comment>
<proteinExistence type="inferred from homology"/>
<evidence type="ECO:0000256" key="8">
    <source>
        <dbReference type="ARBA" id="ARBA00025246"/>
    </source>
</evidence>
<feature type="domain" description="Class II Histidinyl-tRNA synthetase (HisRS)-like catalytic core" evidence="10">
    <location>
        <begin position="11"/>
        <end position="321"/>
    </location>
</feature>
<dbReference type="RefSeq" id="WP_186836908.1">
    <property type="nucleotide sequence ID" value="NZ_JACOPD010000005.1"/>
</dbReference>
<dbReference type="Gene3D" id="3.30.930.10">
    <property type="entry name" value="Bira Bifunctional Protein, Domain 2"/>
    <property type="match status" value="1"/>
</dbReference>
<dbReference type="SUPFAM" id="SSF55681">
    <property type="entry name" value="Class II aaRS and biotin synthetases"/>
    <property type="match status" value="1"/>
</dbReference>
<comment type="similarity">
    <text evidence="3 9">Belongs to the class-II aminoacyl-tRNA synthetase family. HisZ subfamily.</text>
</comment>
<dbReference type="PIRSF" id="PIRSF001549">
    <property type="entry name" value="His-tRNA_synth"/>
    <property type="match status" value="1"/>
</dbReference>
<accession>A0ABR7G0P2</accession>
<keyword evidence="6 9" id="KW-0028">Amino-acid biosynthesis</keyword>
<dbReference type="Proteomes" id="UP000628463">
    <property type="component" value="Unassembled WGS sequence"/>
</dbReference>
<evidence type="ECO:0000256" key="7">
    <source>
        <dbReference type="ARBA" id="ARBA00023102"/>
    </source>
</evidence>
<gene>
    <name evidence="9 11" type="primary">hisZ</name>
    <name evidence="11" type="ORF">H8S01_08540</name>
</gene>
<keyword evidence="11" id="KW-0808">Transferase</keyword>
<dbReference type="EMBL" id="JACOPD010000005">
    <property type="protein sequence ID" value="MBC5681005.1"/>
    <property type="molecule type" value="Genomic_DNA"/>
</dbReference>
<dbReference type="InterPro" id="IPR041715">
    <property type="entry name" value="HisRS-like_core"/>
</dbReference>
<evidence type="ECO:0000256" key="5">
    <source>
        <dbReference type="ARBA" id="ARBA00022490"/>
    </source>
</evidence>
<dbReference type="InterPro" id="IPR004517">
    <property type="entry name" value="HisZ"/>
</dbReference>
<evidence type="ECO:0000256" key="4">
    <source>
        <dbReference type="ARBA" id="ARBA00020397"/>
    </source>
</evidence>
<evidence type="ECO:0000256" key="6">
    <source>
        <dbReference type="ARBA" id="ARBA00022605"/>
    </source>
</evidence>
<keyword evidence="5 9" id="KW-0963">Cytoplasm</keyword>
<comment type="miscellaneous">
    <text evidence="9">This function is generally fulfilled by the C-terminal part of HisG, which is missing in some bacteria such as this one.</text>
</comment>
<evidence type="ECO:0000259" key="10">
    <source>
        <dbReference type="Pfam" id="PF13393"/>
    </source>
</evidence>
<dbReference type="HAMAP" id="MF_00125">
    <property type="entry name" value="HisZ"/>
    <property type="match status" value="1"/>
</dbReference>
<evidence type="ECO:0000256" key="9">
    <source>
        <dbReference type="HAMAP-Rule" id="MF_00125"/>
    </source>
</evidence>
<protein>
    <recommendedName>
        <fullName evidence="4 9">ATP phosphoribosyltransferase regulatory subunit</fullName>
    </recommendedName>
</protein>
<dbReference type="InterPro" id="IPR045864">
    <property type="entry name" value="aa-tRNA-synth_II/BPL/LPL"/>
</dbReference>
<evidence type="ECO:0000256" key="2">
    <source>
        <dbReference type="ARBA" id="ARBA00004667"/>
    </source>
</evidence>
<keyword evidence="11" id="KW-0328">Glycosyltransferase</keyword>
<comment type="function">
    <text evidence="8 9">Required for the first step of histidine biosynthesis. May allow the feedback regulation of ATP phosphoribosyltransferase activity by histidine.</text>
</comment>
<evidence type="ECO:0000313" key="12">
    <source>
        <dbReference type="Proteomes" id="UP000628463"/>
    </source>
</evidence>
<keyword evidence="7 9" id="KW-0368">Histidine biosynthesis</keyword>
<dbReference type="CDD" id="cd00773">
    <property type="entry name" value="HisRS-like_core"/>
    <property type="match status" value="1"/>
</dbReference>